<evidence type="ECO:0000313" key="3">
    <source>
        <dbReference type="Proteomes" id="UP000664534"/>
    </source>
</evidence>
<reference evidence="2" key="1">
    <citation type="submission" date="2021-03" db="EMBL/GenBank/DDBJ databases">
        <authorList>
            <person name="Tagirdzhanova G."/>
        </authorList>
    </citation>
    <scope>NUCLEOTIDE SEQUENCE</scope>
</reference>
<protein>
    <submittedName>
        <fullName evidence="2">Uncharacterized protein</fullName>
    </submittedName>
</protein>
<proteinExistence type="predicted"/>
<keyword evidence="3" id="KW-1185">Reference proteome</keyword>
<gene>
    <name evidence="2" type="ORF">IMSHALPRED_001941</name>
</gene>
<dbReference type="EMBL" id="CAJPDT010000013">
    <property type="protein sequence ID" value="CAF9914554.1"/>
    <property type="molecule type" value="Genomic_DNA"/>
</dbReference>
<dbReference type="OrthoDB" id="5426781at2759"/>
<dbReference type="AlphaFoldDB" id="A0A8H3EXV7"/>
<sequence>MQVQTGWNMLGREVDEFVYSYERRWEGNKMEYSRRGRSFSSDTTAPPPSVNNTSQQTSPRNQYPASPNTSGYFSPTPPPAAHHSHTPPTYPQQLPSHPTMHYAPPLAPPQVFLGFLNKGYASVPMYGPPGAKFDWIGNMWVELPDGTKDWIGPWRNGWGYEMKNPRQRAEEDCYFTVLGCTECHPDLYWR</sequence>
<dbReference type="Proteomes" id="UP000664534">
    <property type="component" value="Unassembled WGS sequence"/>
</dbReference>
<organism evidence="2 3">
    <name type="scientific">Imshaugia aleurites</name>
    <dbReference type="NCBI Taxonomy" id="172621"/>
    <lineage>
        <taxon>Eukaryota</taxon>
        <taxon>Fungi</taxon>
        <taxon>Dikarya</taxon>
        <taxon>Ascomycota</taxon>
        <taxon>Pezizomycotina</taxon>
        <taxon>Lecanoromycetes</taxon>
        <taxon>OSLEUM clade</taxon>
        <taxon>Lecanoromycetidae</taxon>
        <taxon>Lecanorales</taxon>
        <taxon>Lecanorineae</taxon>
        <taxon>Parmeliaceae</taxon>
        <taxon>Imshaugia</taxon>
    </lineage>
</organism>
<name>A0A8H3EXV7_9LECA</name>
<evidence type="ECO:0000256" key="1">
    <source>
        <dbReference type="SAM" id="MobiDB-lite"/>
    </source>
</evidence>
<accession>A0A8H3EXV7</accession>
<feature type="compositionally biased region" description="Polar residues" evidence="1">
    <location>
        <begin position="38"/>
        <end position="73"/>
    </location>
</feature>
<comment type="caution">
    <text evidence="2">The sequence shown here is derived from an EMBL/GenBank/DDBJ whole genome shotgun (WGS) entry which is preliminary data.</text>
</comment>
<feature type="region of interest" description="Disordered" evidence="1">
    <location>
        <begin position="32"/>
        <end position="101"/>
    </location>
</feature>
<evidence type="ECO:0000313" key="2">
    <source>
        <dbReference type="EMBL" id="CAF9914554.1"/>
    </source>
</evidence>